<dbReference type="FunFam" id="3.10.20.30:FF:000002">
    <property type="entry name" value="GTP pyrophosphokinase (RelA/SpoT)"/>
    <property type="match status" value="1"/>
</dbReference>
<evidence type="ECO:0000256" key="2">
    <source>
        <dbReference type="SAM" id="MobiDB-lite"/>
    </source>
</evidence>
<dbReference type="SUPFAM" id="SSF109604">
    <property type="entry name" value="HD-domain/PDEase-like"/>
    <property type="match status" value="1"/>
</dbReference>
<dbReference type="SUPFAM" id="SSF81301">
    <property type="entry name" value="Nucleotidyltransferase"/>
    <property type="match status" value="1"/>
</dbReference>
<dbReference type="InterPro" id="IPR012676">
    <property type="entry name" value="TGS-like"/>
</dbReference>
<dbReference type="CDD" id="cd04876">
    <property type="entry name" value="ACT_RelA-SpoT"/>
    <property type="match status" value="1"/>
</dbReference>
<feature type="domain" description="ACT" evidence="3">
    <location>
        <begin position="707"/>
        <end position="781"/>
    </location>
</feature>
<gene>
    <name evidence="6" type="ORF">W822_14000</name>
</gene>
<dbReference type="InterPro" id="IPR045600">
    <property type="entry name" value="RelA/SpoT_AH_RIS"/>
</dbReference>
<dbReference type="PATRIC" id="fig|1424334.3.peg.2812"/>
<dbReference type="eggNOG" id="COG0317">
    <property type="taxonomic scope" value="Bacteria"/>
</dbReference>
<evidence type="ECO:0000313" key="7">
    <source>
        <dbReference type="Proteomes" id="UP000018733"/>
    </source>
</evidence>
<name>V8QPI5_9BURK</name>
<dbReference type="PANTHER" id="PTHR21262:SF36">
    <property type="entry name" value="BIFUNCTIONAL (P)PPGPP SYNTHASE_HYDROLASE SPOT"/>
    <property type="match status" value="1"/>
</dbReference>
<dbReference type="InterPro" id="IPR033655">
    <property type="entry name" value="TGS_RelA/SpoT"/>
</dbReference>
<dbReference type="GO" id="GO:0005886">
    <property type="term" value="C:plasma membrane"/>
    <property type="evidence" value="ECO:0007669"/>
    <property type="project" value="TreeGrafter"/>
</dbReference>
<dbReference type="SUPFAM" id="SSF55021">
    <property type="entry name" value="ACT-like"/>
    <property type="match status" value="1"/>
</dbReference>
<dbReference type="PANTHER" id="PTHR21262">
    <property type="entry name" value="GUANOSINE-3',5'-BIS DIPHOSPHATE 3'-PYROPHOSPHOHYDROLASE"/>
    <property type="match status" value="1"/>
</dbReference>
<dbReference type="InterPro" id="IPR045865">
    <property type="entry name" value="ACT-like_dom_sf"/>
</dbReference>
<dbReference type="GO" id="GO:0042594">
    <property type="term" value="P:response to starvation"/>
    <property type="evidence" value="ECO:0007669"/>
    <property type="project" value="TreeGrafter"/>
</dbReference>
<dbReference type="Pfam" id="PF02824">
    <property type="entry name" value="TGS"/>
    <property type="match status" value="1"/>
</dbReference>
<dbReference type="SMART" id="SM00471">
    <property type="entry name" value="HDc"/>
    <property type="match status" value="1"/>
</dbReference>
<dbReference type="CDD" id="cd05399">
    <property type="entry name" value="NT_Rel-Spo_like"/>
    <property type="match status" value="1"/>
</dbReference>
<keyword evidence="7" id="KW-1185">Reference proteome</keyword>
<dbReference type="PROSITE" id="PS51671">
    <property type="entry name" value="ACT"/>
    <property type="match status" value="1"/>
</dbReference>
<evidence type="ECO:0000259" key="3">
    <source>
        <dbReference type="PROSITE" id="PS51671"/>
    </source>
</evidence>
<accession>V8QPI5</accession>
<dbReference type="Gene3D" id="3.30.70.260">
    <property type="match status" value="1"/>
</dbReference>
<dbReference type="GO" id="GO:0015969">
    <property type="term" value="P:guanosine tetraphosphate metabolic process"/>
    <property type="evidence" value="ECO:0007669"/>
    <property type="project" value="InterPro"/>
</dbReference>
<dbReference type="CDD" id="cd01668">
    <property type="entry name" value="TGS_RSH"/>
    <property type="match status" value="1"/>
</dbReference>
<dbReference type="NCBIfam" id="TIGR00691">
    <property type="entry name" value="spoT_relA"/>
    <property type="match status" value="1"/>
</dbReference>
<dbReference type="HOGENOM" id="CLU_012300_3_0_4"/>
<dbReference type="InterPro" id="IPR002912">
    <property type="entry name" value="ACT_dom"/>
</dbReference>
<dbReference type="InterPro" id="IPR007685">
    <property type="entry name" value="RelA_SpoT"/>
</dbReference>
<dbReference type="Gene3D" id="1.10.3210.10">
    <property type="entry name" value="Hypothetical protein af1432"/>
    <property type="match status" value="1"/>
</dbReference>
<organism evidence="6 7">
    <name type="scientific">Advenella kashmirensis W13003</name>
    <dbReference type="NCBI Taxonomy" id="1424334"/>
    <lineage>
        <taxon>Bacteria</taxon>
        <taxon>Pseudomonadati</taxon>
        <taxon>Pseudomonadota</taxon>
        <taxon>Betaproteobacteria</taxon>
        <taxon>Burkholderiales</taxon>
        <taxon>Alcaligenaceae</taxon>
    </lineage>
</organism>
<comment type="similarity">
    <text evidence="1">Belongs to the relA/spoT family.</text>
</comment>
<evidence type="ECO:0000256" key="1">
    <source>
        <dbReference type="RuleBase" id="RU003847"/>
    </source>
</evidence>
<dbReference type="Pfam" id="PF19296">
    <property type="entry name" value="RelA_AH_RIS"/>
    <property type="match status" value="1"/>
</dbReference>
<evidence type="ECO:0000313" key="6">
    <source>
        <dbReference type="EMBL" id="ETF01881.1"/>
    </source>
</evidence>
<dbReference type="STRING" id="1424334.W822_14000"/>
<dbReference type="Pfam" id="PF13291">
    <property type="entry name" value="ACT_4"/>
    <property type="match status" value="1"/>
</dbReference>
<dbReference type="FunFam" id="3.30.460.10:FF:000001">
    <property type="entry name" value="GTP pyrophosphokinase RelA"/>
    <property type="match status" value="1"/>
</dbReference>
<dbReference type="EMBL" id="AYXT01000010">
    <property type="protein sequence ID" value="ETF01881.1"/>
    <property type="molecule type" value="Genomic_DNA"/>
</dbReference>
<dbReference type="Pfam" id="PF04607">
    <property type="entry name" value="RelA_SpoT"/>
    <property type="match status" value="1"/>
</dbReference>
<dbReference type="GO" id="GO:0008728">
    <property type="term" value="F:GTP diphosphokinase activity"/>
    <property type="evidence" value="ECO:0007669"/>
    <property type="project" value="TreeGrafter"/>
</dbReference>
<evidence type="ECO:0000259" key="4">
    <source>
        <dbReference type="PROSITE" id="PS51831"/>
    </source>
</evidence>
<dbReference type="InterPro" id="IPR043519">
    <property type="entry name" value="NT_sf"/>
</dbReference>
<dbReference type="InterPro" id="IPR006674">
    <property type="entry name" value="HD_domain"/>
</dbReference>
<sequence length="789" mass="87977">MADMGLKDASSSLLHALRAGSPFRRKNRVSHSQTQKITAAPGVASKQQNDEQRIPPQAIPNSSTRHEPVIASLAHLTEMLSTYMDSKEIDKVREAYRFADQAHLGQFRSSGAPYITHPIAVTEICAGWKLDSNALMAALLHDVIEDQNVSKAELAEKFNPDVANLVDGLTKLEKLNFATKAEQQAESFRKMLLAMAKDVRVILIKLADRLHNMRTLDAVGPDKRRRVANETLEIYAPIAHRLGLNALVRELQDLCFEASHPNRYNVLKKAVLAARGNRREVLTRIAENITSAMPANGIEAEISGREKSLFSIYNKMREQKKSFSDVLDIYGFRIIVHTLQECYLTLGTIHQLYRPVPGKFKDYIAIPKINGYQSLHTTLVGPYGTPIEFQIRTRDMDHIAEKGVASHWMYKEDDISLNDLQKQTHRWLQSLLDIQSQTGDSGEFLEHVKVDLFPDAVYVLTPKGKIVSLPRGATPIDFAYSIHTDIGNQAVAAKINGEFVPLKTEIKSGDTIEIVTSPASEPNVQWLNHVRTGKARSEIRHFLKTVKYEDSIHFGEKMLKQALQELNIPLPDPDNAEWEKLARSSGASSREEILADIGLGRRLAAVVARRFAVENAMLATSAAVIDEVSVAHAGMIFIQGNEGQAVQLSGCCSPIPGDSLIALIRPGHGLVVHTDDCPTAQRLRAREPDRWVQVYWDEETASHLPVRMEIVIRNEKGVLGRIAAQISAADANILTMSMNEDTLNLAVVHLTIQVHDRKHLARVIRMVRHVSQVQKVARLKVRPNQDPAL</sequence>
<dbReference type="OrthoDB" id="9805041at2"/>
<feature type="region of interest" description="Disordered" evidence="2">
    <location>
        <begin position="17"/>
        <end position="64"/>
    </location>
</feature>
<dbReference type="SMART" id="SM00954">
    <property type="entry name" value="RelA_SpoT"/>
    <property type="match status" value="1"/>
</dbReference>
<dbReference type="SUPFAM" id="SSF81271">
    <property type="entry name" value="TGS-like"/>
    <property type="match status" value="1"/>
</dbReference>
<dbReference type="Proteomes" id="UP000018733">
    <property type="component" value="Unassembled WGS sequence"/>
</dbReference>
<dbReference type="InterPro" id="IPR012675">
    <property type="entry name" value="Beta-grasp_dom_sf"/>
</dbReference>
<dbReference type="GO" id="GO:0015949">
    <property type="term" value="P:nucleobase-containing small molecule interconversion"/>
    <property type="evidence" value="ECO:0007669"/>
    <property type="project" value="UniProtKB-ARBA"/>
</dbReference>
<dbReference type="FunFam" id="1.10.3210.10:FF:000001">
    <property type="entry name" value="GTP pyrophosphokinase RelA"/>
    <property type="match status" value="1"/>
</dbReference>
<comment type="function">
    <text evidence="1">In eubacteria ppGpp (guanosine 3'-diphosphate 5'-diphosphate) is a mediator of the stringent response that coordinates a variety of cellular activities in response to changes in nutritional abundance.</text>
</comment>
<dbReference type="PROSITE" id="PS51880">
    <property type="entry name" value="TGS"/>
    <property type="match status" value="1"/>
</dbReference>
<dbReference type="GO" id="GO:0008893">
    <property type="term" value="F:guanosine-3',5'-bis(diphosphate) 3'-diphosphatase activity"/>
    <property type="evidence" value="ECO:0007669"/>
    <property type="project" value="TreeGrafter"/>
</dbReference>
<dbReference type="InterPro" id="IPR003607">
    <property type="entry name" value="HD/PDEase_dom"/>
</dbReference>
<comment type="caution">
    <text evidence="6">The sequence shown here is derived from an EMBL/GenBank/DDBJ whole genome shotgun (WGS) entry which is preliminary data.</text>
</comment>
<dbReference type="PROSITE" id="PS51831">
    <property type="entry name" value="HD"/>
    <property type="match status" value="1"/>
</dbReference>
<feature type="domain" description="HD" evidence="4">
    <location>
        <begin position="114"/>
        <end position="213"/>
    </location>
</feature>
<keyword evidence="6" id="KW-0378">Hydrolase</keyword>
<evidence type="ECO:0000259" key="5">
    <source>
        <dbReference type="PROSITE" id="PS51880"/>
    </source>
</evidence>
<dbReference type="AlphaFoldDB" id="V8QPI5"/>
<dbReference type="InterPro" id="IPR004095">
    <property type="entry name" value="TGS"/>
</dbReference>
<dbReference type="Gene3D" id="3.10.20.30">
    <property type="match status" value="1"/>
</dbReference>
<reference evidence="6 7" key="1">
    <citation type="journal article" date="2014" name="Genome Announc.">
        <title>Draft Genome Sequence of Advenella kashmirensis Strain W13003, a Polycyclic Aromatic Hydrocarbon-Degrading Bacterium.</title>
        <authorList>
            <person name="Wang X."/>
            <person name="Jin D."/>
            <person name="Zhou L."/>
            <person name="Wu L."/>
            <person name="An W."/>
            <person name="Zhao L."/>
        </authorList>
    </citation>
    <scope>NUCLEOTIDE SEQUENCE [LARGE SCALE GENOMIC DNA]</scope>
    <source>
        <strain evidence="6 7">W13003</strain>
    </source>
</reference>
<protein>
    <submittedName>
        <fullName evidence="6">Guanosine-3',5'-bis(Diphosphate) 3'-pyrophosphohydrolase</fullName>
    </submittedName>
</protein>
<dbReference type="Pfam" id="PF13328">
    <property type="entry name" value="HD_4"/>
    <property type="match status" value="1"/>
</dbReference>
<dbReference type="InterPro" id="IPR004811">
    <property type="entry name" value="RelA/Spo_fam"/>
</dbReference>
<feature type="domain" description="TGS" evidence="5">
    <location>
        <begin position="455"/>
        <end position="516"/>
    </location>
</feature>
<dbReference type="Gene3D" id="3.30.460.10">
    <property type="entry name" value="Beta Polymerase, domain 2"/>
    <property type="match status" value="1"/>
</dbReference>
<dbReference type="CDD" id="cd00077">
    <property type="entry name" value="HDc"/>
    <property type="match status" value="1"/>
</dbReference>
<proteinExistence type="inferred from homology"/>